<protein>
    <submittedName>
        <fullName evidence="1">Uncharacterized protein</fullName>
    </submittedName>
</protein>
<name>A0A183NAX9_9TREM</name>
<dbReference type="EMBL" id="UZAI01021352">
    <property type="protein sequence ID" value="VDP55231.1"/>
    <property type="molecule type" value="Genomic_DNA"/>
</dbReference>
<accession>A0A183NAX9</accession>
<organism evidence="1 2">
    <name type="scientific">Schistosoma margrebowiei</name>
    <dbReference type="NCBI Taxonomy" id="48269"/>
    <lineage>
        <taxon>Eukaryota</taxon>
        <taxon>Metazoa</taxon>
        <taxon>Spiralia</taxon>
        <taxon>Lophotrochozoa</taxon>
        <taxon>Platyhelminthes</taxon>
        <taxon>Trematoda</taxon>
        <taxon>Digenea</taxon>
        <taxon>Strigeidida</taxon>
        <taxon>Schistosomatoidea</taxon>
        <taxon>Schistosomatidae</taxon>
        <taxon>Schistosoma</taxon>
    </lineage>
</organism>
<keyword evidence="2" id="KW-1185">Reference proteome</keyword>
<reference evidence="1 2" key="1">
    <citation type="submission" date="2018-11" db="EMBL/GenBank/DDBJ databases">
        <authorList>
            <consortium name="Pathogen Informatics"/>
        </authorList>
    </citation>
    <scope>NUCLEOTIDE SEQUENCE [LARGE SCALE GENOMIC DNA]</scope>
    <source>
        <strain evidence="1 2">Zambia</strain>
    </source>
</reference>
<evidence type="ECO:0000313" key="1">
    <source>
        <dbReference type="EMBL" id="VDP55231.1"/>
    </source>
</evidence>
<evidence type="ECO:0000313" key="2">
    <source>
        <dbReference type="Proteomes" id="UP000277204"/>
    </source>
</evidence>
<gene>
    <name evidence="1" type="ORF">SMRZ_LOCUS25454</name>
</gene>
<sequence>MNKVSQNHWCMHHERRKIILPNKSHEIAFVVYTVYECGFEEKALISHTLIIRSFPTVRSKFKDSSTRIHVTGWRASNEIAKLLRLKR</sequence>
<dbReference type="Proteomes" id="UP000277204">
    <property type="component" value="Unassembled WGS sequence"/>
</dbReference>
<proteinExistence type="predicted"/>
<dbReference type="AlphaFoldDB" id="A0A183NAX9"/>